<name>A0A803NZ01_CANSA</name>
<accession>A0A803NZ01</accession>
<protein>
    <submittedName>
        <fullName evidence="1">Uncharacterized protein</fullName>
    </submittedName>
</protein>
<proteinExistence type="predicted"/>
<organism evidence="1 2">
    <name type="scientific">Cannabis sativa</name>
    <name type="common">Hemp</name>
    <name type="synonym">Marijuana</name>
    <dbReference type="NCBI Taxonomy" id="3483"/>
    <lineage>
        <taxon>Eukaryota</taxon>
        <taxon>Viridiplantae</taxon>
        <taxon>Streptophyta</taxon>
        <taxon>Embryophyta</taxon>
        <taxon>Tracheophyta</taxon>
        <taxon>Spermatophyta</taxon>
        <taxon>Magnoliopsida</taxon>
        <taxon>eudicotyledons</taxon>
        <taxon>Gunneridae</taxon>
        <taxon>Pentapetalae</taxon>
        <taxon>rosids</taxon>
        <taxon>fabids</taxon>
        <taxon>Rosales</taxon>
        <taxon>Cannabaceae</taxon>
        <taxon>Cannabis</taxon>
    </lineage>
</organism>
<sequence>MSIVLSRTKSRELVKFSSSVACFLVDFGTNDLVRHFIRRPQQLVEARLTHSRTLDNPERTRDPRLVEPVMAPFSSGHRNASQRSVFDAFLAYGSIYVQAALEIAGRSVRCVSCDGCLVEITIVGGVGGVGDEEERRCSESD</sequence>
<evidence type="ECO:0000313" key="2">
    <source>
        <dbReference type="Proteomes" id="UP000596661"/>
    </source>
</evidence>
<keyword evidence="2" id="KW-1185">Reference proteome</keyword>
<dbReference type="EnsemblPlants" id="evm.model.02.285">
    <property type="protein sequence ID" value="cds.evm.model.02.285"/>
    <property type="gene ID" value="evm.TU.02.285"/>
</dbReference>
<dbReference type="EMBL" id="UZAU01000092">
    <property type="status" value="NOT_ANNOTATED_CDS"/>
    <property type="molecule type" value="Genomic_DNA"/>
</dbReference>
<dbReference type="Proteomes" id="UP000596661">
    <property type="component" value="Chromosome 2"/>
</dbReference>
<dbReference type="Gramene" id="evm.model.02.285">
    <property type="protein sequence ID" value="cds.evm.model.02.285"/>
    <property type="gene ID" value="evm.TU.02.285"/>
</dbReference>
<reference evidence="1" key="2">
    <citation type="submission" date="2021-03" db="UniProtKB">
        <authorList>
            <consortium name="EnsemblPlants"/>
        </authorList>
    </citation>
    <scope>IDENTIFICATION</scope>
</reference>
<evidence type="ECO:0000313" key="1">
    <source>
        <dbReference type="EnsemblPlants" id="cds.evm.model.02.285"/>
    </source>
</evidence>
<reference evidence="1" key="1">
    <citation type="submission" date="2018-11" db="EMBL/GenBank/DDBJ databases">
        <authorList>
            <person name="Grassa J C."/>
        </authorList>
    </citation>
    <scope>NUCLEOTIDE SEQUENCE [LARGE SCALE GENOMIC DNA]</scope>
</reference>
<dbReference type="AlphaFoldDB" id="A0A803NZ01"/>